<dbReference type="AlphaFoldDB" id="A0AAE3CJV0"/>
<feature type="domain" description="HAMP" evidence="12">
    <location>
        <begin position="172"/>
        <end position="223"/>
    </location>
</feature>
<name>A0AAE3CJV0_9PROT</name>
<dbReference type="Gene3D" id="3.30.450.300">
    <property type="entry name" value="Sensor histidine kinase RisS, periplasmic domain"/>
    <property type="match status" value="1"/>
</dbReference>
<reference evidence="13" key="1">
    <citation type="journal article" date="2021" name="ISME J.">
        <title>Genomic evolution of the class Acidithiobacillia: deep-branching Proteobacteria living in extreme acidic conditions.</title>
        <authorList>
            <person name="Moya-Beltran A."/>
            <person name="Beard S."/>
            <person name="Rojas-Villalobos C."/>
            <person name="Issotta F."/>
            <person name="Gallardo Y."/>
            <person name="Ulloa R."/>
            <person name="Giaveno A."/>
            <person name="Degli Esposti M."/>
            <person name="Johnson D.B."/>
            <person name="Quatrini R."/>
        </authorList>
    </citation>
    <scope>NUCLEOTIDE SEQUENCE</scope>
    <source>
        <strain evidence="13">VAN18-1</strain>
    </source>
</reference>
<dbReference type="PANTHER" id="PTHR44936">
    <property type="entry name" value="SENSOR PROTEIN CREC"/>
    <property type="match status" value="1"/>
</dbReference>
<comment type="catalytic activity">
    <reaction evidence="1">
        <text>ATP + protein L-histidine = ADP + protein N-phospho-L-histidine.</text>
        <dbReference type="EC" id="2.7.13.3"/>
    </reaction>
</comment>
<comment type="caution">
    <text evidence="13">The sequence shown here is derived from an EMBL/GenBank/DDBJ whole genome shotgun (WGS) entry which is preliminary data.</text>
</comment>
<evidence type="ECO:0000313" key="13">
    <source>
        <dbReference type="EMBL" id="MBU2788089.1"/>
    </source>
</evidence>
<keyword evidence="9" id="KW-0067">ATP-binding</keyword>
<accession>A0AAE3CJV0</accession>
<proteinExistence type="predicted"/>
<sequence>MQRKSLFRQTAGTLALGIVALQIFSVLSIIVTVLLPLGQRSAEDLAGLLIMTAQTYRQLPVEQRAVFLQRVARDNGIYIGAPPPDFDIGSSRSHLYGKILSEVLRKRLGKTVPVFSAHDPKGTLWVAIPTRGQAVWMHFARRRLTATLPLGLLAILGISTLSLLVLTIILVRRVLRPLAVLADALRRKWNAPLPPLPANGAKEFYDLLDAFERMRTRLQAMIDHQSLLLVGISHDLRSPLTRIQMALEFLPEDTPQELREGLAEDTQRMTELLAQSLAIGRGSSARIADLDLVALLQVTGEAFTRAGGVWQASLPRRYPFRGDYEALRRLFDNLLDNVRRYAGDRVEVTLRKRDGRGVLLFCDHGPGIPEDRLEALLEPFSRGDSARGHSDGSGLGLAIARQIAEAQGLQLRLYNRSDGSGLCAELSWELRAEPKLR</sequence>
<dbReference type="InterPro" id="IPR038421">
    <property type="entry name" value="RisS_PPD_sf"/>
</dbReference>
<dbReference type="Pfam" id="PF02518">
    <property type="entry name" value="HATPase_c"/>
    <property type="match status" value="1"/>
</dbReference>
<evidence type="ECO:0000259" key="12">
    <source>
        <dbReference type="PROSITE" id="PS50885"/>
    </source>
</evidence>
<evidence type="ECO:0000256" key="9">
    <source>
        <dbReference type="ARBA" id="ARBA00022840"/>
    </source>
</evidence>
<gene>
    <name evidence="13" type="ORF">HFQ13_07710</name>
</gene>
<dbReference type="PROSITE" id="PS50109">
    <property type="entry name" value="HIS_KIN"/>
    <property type="match status" value="1"/>
</dbReference>
<dbReference type="SMART" id="SM00388">
    <property type="entry name" value="HisKA"/>
    <property type="match status" value="1"/>
</dbReference>
<protein>
    <recommendedName>
        <fullName evidence="3">histidine kinase</fullName>
        <ecNumber evidence="3">2.7.13.3</ecNumber>
    </recommendedName>
</protein>
<dbReference type="InterPro" id="IPR005467">
    <property type="entry name" value="His_kinase_dom"/>
</dbReference>
<dbReference type="PROSITE" id="PS50885">
    <property type="entry name" value="HAMP"/>
    <property type="match status" value="1"/>
</dbReference>
<feature type="transmembrane region" description="Helical" evidence="10">
    <location>
        <begin position="146"/>
        <end position="171"/>
    </location>
</feature>
<keyword evidence="10" id="KW-0812">Transmembrane</keyword>
<keyword evidence="6" id="KW-0808">Transferase</keyword>
<evidence type="ECO:0000256" key="2">
    <source>
        <dbReference type="ARBA" id="ARBA00004651"/>
    </source>
</evidence>
<evidence type="ECO:0000256" key="3">
    <source>
        <dbReference type="ARBA" id="ARBA00012438"/>
    </source>
</evidence>
<dbReference type="Gene3D" id="3.30.565.10">
    <property type="entry name" value="Histidine kinase-like ATPase, C-terminal domain"/>
    <property type="match status" value="1"/>
</dbReference>
<evidence type="ECO:0000256" key="10">
    <source>
        <dbReference type="SAM" id="Phobius"/>
    </source>
</evidence>
<dbReference type="InterPro" id="IPR036097">
    <property type="entry name" value="HisK_dim/P_sf"/>
</dbReference>
<keyword evidence="10" id="KW-0472">Membrane</keyword>
<dbReference type="CDD" id="cd00082">
    <property type="entry name" value="HisKA"/>
    <property type="match status" value="1"/>
</dbReference>
<evidence type="ECO:0000256" key="7">
    <source>
        <dbReference type="ARBA" id="ARBA00022741"/>
    </source>
</evidence>
<dbReference type="GO" id="GO:0000155">
    <property type="term" value="F:phosphorelay sensor kinase activity"/>
    <property type="evidence" value="ECO:0007669"/>
    <property type="project" value="InterPro"/>
</dbReference>
<evidence type="ECO:0000256" key="1">
    <source>
        <dbReference type="ARBA" id="ARBA00000085"/>
    </source>
</evidence>
<keyword evidence="7" id="KW-0547">Nucleotide-binding</keyword>
<dbReference type="Proteomes" id="UP001197378">
    <property type="component" value="Unassembled WGS sequence"/>
</dbReference>
<organism evidence="13 14">
    <name type="scientific">Igneacidithiobacillus copahuensis</name>
    <dbReference type="NCBI Taxonomy" id="2724909"/>
    <lineage>
        <taxon>Bacteria</taxon>
        <taxon>Pseudomonadati</taxon>
        <taxon>Pseudomonadota</taxon>
        <taxon>Acidithiobacillia</taxon>
        <taxon>Acidithiobacillales</taxon>
        <taxon>Acidithiobacillaceae</taxon>
        <taxon>Igneacidithiobacillus</taxon>
    </lineage>
</organism>
<dbReference type="EMBL" id="JAAXYO010000104">
    <property type="protein sequence ID" value="MBU2788089.1"/>
    <property type="molecule type" value="Genomic_DNA"/>
</dbReference>
<dbReference type="RefSeq" id="WP_215872670.1">
    <property type="nucleotide sequence ID" value="NZ_JAAXYO010000104.1"/>
</dbReference>
<dbReference type="PANTHER" id="PTHR44936:SF10">
    <property type="entry name" value="SENSOR PROTEIN RSTB"/>
    <property type="match status" value="1"/>
</dbReference>
<dbReference type="Pfam" id="PF00512">
    <property type="entry name" value="HisKA"/>
    <property type="match status" value="1"/>
</dbReference>
<keyword evidence="4" id="KW-1003">Cell membrane</keyword>
<evidence type="ECO:0000256" key="5">
    <source>
        <dbReference type="ARBA" id="ARBA00022553"/>
    </source>
</evidence>
<keyword evidence="14" id="KW-1185">Reference proteome</keyword>
<dbReference type="GO" id="GO:0005524">
    <property type="term" value="F:ATP binding"/>
    <property type="evidence" value="ECO:0007669"/>
    <property type="project" value="UniProtKB-KW"/>
</dbReference>
<feature type="domain" description="Histidine kinase" evidence="11">
    <location>
        <begin position="231"/>
        <end position="430"/>
    </location>
</feature>
<dbReference type="GO" id="GO:0005886">
    <property type="term" value="C:plasma membrane"/>
    <property type="evidence" value="ECO:0007669"/>
    <property type="project" value="UniProtKB-SubCell"/>
</dbReference>
<dbReference type="SUPFAM" id="SSF47384">
    <property type="entry name" value="Homodimeric domain of signal transducing histidine kinase"/>
    <property type="match status" value="1"/>
</dbReference>
<keyword evidence="8 13" id="KW-0418">Kinase</keyword>
<dbReference type="SUPFAM" id="SSF55874">
    <property type="entry name" value="ATPase domain of HSP90 chaperone/DNA topoisomerase II/histidine kinase"/>
    <property type="match status" value="1"/>
</dbReference>
<dbReference type="InterPro" id="IPR003660">
    <property type="entry name" value="HAMP_dom"/>
</dbReference>
<keyword evidence="10" id="KW-1133">Transmembrane helix</keyword>
<dbReference type="PRINTS" id="PR00344">
    <property type="entry name" value="BCTRLSENSOR"/>
</dbReference>
<dbReference type="InterPro" id="IPR050980">
    <property type="entry name" value="2C_sensor_his_kinase"/>
</dbReference>
<feature type="transmembrane region" description="Helical" evidence="10">
    <location>
        <begin position="12"/>
        <end position="35"/>
    </location>
</feature>
<dbReference type="SMART" id="SM00387">
    <property type="entry name" value="HATPase_c"/>
    <property type="match status" value="1"/>
</dbReference>
<dbReference type="EC" id="2.7.13.3" evidence="3"/>
<comment type="subcellular location">
    <subcellularLocation>
        <location evidence="2">Cell membrane</location>
        <topology evidence="2">Multi-pass membrane protein</topology>
    </subcellularLocation>
</comment>
<dbReference type="InterPro" id="IPR036890">
    <property type="entry name" value="HATPase_C_sf"/>
</dbReference>
<evidence type="ECO:0000256" key="4">
    <source>
        <dbReference type="ARBA" id="ARBA00022475"/>
    </source>
</evidence>
<evidence type="ECO:0000259" key="11">
    <source>
        <dbReference type="PROSITE" id="PS50109"/>
    </source>
</evidence>
<dbReference type="Gene3D" id="1.10.287.130">
    <property type="match status" value="1"/>
</dbReference>
<dbReference type="InterPro" id="IPR003661">
    <property type="entry name" value="HisK_dim/P_dom"/>
</dbReference>
<dbReference type="InterPro" id="IPR003594">
    <property type="entry name" value="HATPase_dom"/>
</dbReference>
<evidence type="ECO:0000256" key="8">
    <source>
        <dbReference type="ARBA" id="ARBA00022777"/>
    </source>
</evidence>
<evidence type="ECO:0000256" key="6">
    <source>
        <dbReference type="ARBA" id="ARBA00022679"/>
    </source>
</evidence>
<dbReference type="InterPro" id="IPR004358">
    <property type="entry name" value="Sig_transdc_His_kin-like_C"/>
</dbReference>
<keyword evidence="5" id="KW-0597">Phosphoprotein</keyword>
<evidence type="ECO:0000313" key="14">
    <source>
        <dbReference type="Proteomes" id="UP001197378"/>
    </source>
</evidence>